<dbReference type="SUPFAM" id="SSF55021">
    <property type="entry name" value="ACT-like"/>
    <property type="match status" value="1"/>
</dbReference>
<keyword evidence="8" id="KW-0520">NAD</keyword>
<evidence type="ECO:0000256" key="8">
    <source>
        <dbReference type="ARBA" id="ARBA00023027"/>
    </source>
</evidence>
<dbReference type="InterPro" id="IPR006139">
    <property type="entry name" value="D-isomer_2_OHA_DH_cat_dom"/>
</dbReference>
<sequence length="390" mass="42159">MKKIRVLNQISQKGLALLDEQSYRLTEQTEEAEAILVRSADMHALDMGSHLQAVARAGVGVNNIPVSRLSEAGVAVFNAPGANANAVKELVIAAMLMAARNLYTAADYAKNLDPAAGDLAAQVESGKKRFSGFELAGRKLGVIGLGAIGVKVANAAIGMGMEVYGYDPVISVHHAWHLNSAVHQCERLESLLQACDVVTIHVPLLDSTRGMLNASRLALLTKGAILLNFSRGEIVDEQALKTHLNNHYLHAYVSDFPNAELLSLPNVLSFPHLGASTLEAEELSAIQVIRNLKSYLEQGSVQNSVNLPDVSIEPKGDGIRRLAIVNRNQAGILAEITETLGRRELNIEDMLNKSRGEIAYTLIDLRADIDESLLDALRTLPNVLSARECR</sequence>
<evidence type="ECO:0000256" key="3">
    <source>
        <dbReference type="ARBA" id="ARBA00005854"/>
    </source>
</evidence>
<dbReference type="GO" id="GO:0051287">
    <property type="term" value="F:NAD binding"/>
    <property type="evidence" value="ECO:0007669"/>
    <property type="project" value="InterPro"/>
</dbReference>
<dbReference type="InterPro" id="IPR006140">
    <property type="entry name" value="D-isomer_DH_NAD-bd"/>
</dbReference>
<dbReference type="CDD" id="cd12174">
    <property type="entry name" value="PGDH_like_3"/>
    <property type="match status" value="1"/>
</dbReference>
<dbReference type="RefSeq" id="WP_173284791.1">
    <property type="nucleotide sequence ID" value="NZ_CP054020.1"/>
</dbReference>
<dbReference type="InterPro" id="IPR029752">
    <property type="entry name" value="D-isomer_DH_CS1"/>
</dbReference>
<evidence type="ECO:0000256" key="9">
    <source>
        <dbReference type="ARBA" id="ARBA00030455"/>
    </source>
</evidence>
<dbReference type="UniPathway" id="UPA00135">
    <property type="reaction ID" value="UER00196"/>
</dbReference>
<gene>
    <name evidence="14" type="ORF">HQN79_05350</name>
</gene>
<dbReference type="PANTHER" id="PTHR42938:SF47">
    <property type="entry name" value="HYDROXYPYRUVATE REDUCTASE"/>
    <property type="match status" value="1"/>
</dbReference>
<comment type="similarity">
    <text evidence="3 12">Belongs to the D-isomer specific 2-hydroxyacid dehydrogenase family.</text>
</comment>
<evidence type="ECO:0000256" key="10">
    <source>
        <dbReference type="ARBA" id="ARBA00048126"/>
    </source>
</evidence>
<dbReference type="PANTHER" id="PTHR42938">
    <property type="entry name" value="FORMATE DEHYDROGENASE 1"/>
    <property type="match status" value="1"/>
</dbReference>
<evidence type="ECO:0000256" key="12">
    <source>
        <dbReference type="RuleBase" id="RU003719"/>
    </source>
</evidence>
<feature type="domain" description="ACT" evidence="13">
    <location>
        <begin position="321"/>
        <end position="390"/>
    </location>
</feature>
<dbReference type="InterPro" id="IPR045865">
    <property type="entry name" value="ACT-like_dom_sf"/>
</dbReference>
<dbReference type="InterPro" id="IPR036291">
    <property type="entry name" value="NAD(P)-bd_dom_sf"/>
</dbReference>
<name>A0A7D4P464_9GAMM</name>
<dbReference type="PROSITE" id="PS51671">
    <property type="entry name" value="ACT"/>
    <property type="match status" value="1"/>
</dbReference>
<comment type="pathway">
    <text evidence="2">Amino-acid biosynthesis; L-serine biosynthesis; L-serine from 3-phospho-D-glycerate: step 1/3.</text>
</comment>
<evidence type="ECO:0000256" key="4">
    <source>
        <dbReference type="ARBA" id="ARBA00013001"/>
    </source>
</evidence>
<keyword evidence="7 12" id="KW-0560">Oxidoreductase</keyword>
<dbReference type="CDD" id="cd04901">
    <property type="entry name" value="ACT_3PGDH"/>
    <property type="match status" value="1"/>
</dbReference>
<comment type="catalytic activity">
    <reaction evidence="11">
        <text>(2R)-3-phosphoglycerate + NAD(+) = 3-phosphooxypyruvate + NADH + H(+)</text>
        <dbReference type="Rhea" id="RHEA:12641"/>
        <dbReference type="ChEBI" id="CHEBI:15378"/>
        <dbReference type="ChEBI" id="CHEBI:18110"/>
        <dbReference type="ChEBI" id="CHEBI:57540"/>
        <dbReference type="ChEBI" id="CHEBI:57945"/>
        <dbReference type="ChEBI" id="CHEBI:58272"/>
        <dbReference type="EC" id="1.1.1.95"/>
    </reaction>
</comment>
<evidence type="ECO:0000313" key="14">
    <source>
        <dbReference type="EMBL" id="QKI89036.1"/>
    </source>
</evidence>
<dbReference type="Pfam" id="PF02826">
    <property type="entry name" value="2-Hacid_dh_C"/>
    <property type="match status" value="1"/>
</dbReference>
<dbReference type="AlphaFoldDB" id="A0A7D4P464"/>
<evidence type="ECO:0000256" key="6">
    <source>
        <dbReference type="ARBA" id="ARBA00021582"/>
    </source>
</evidence>
<dbReference type="InterPro" id="IPR029753">
    <property type="entry name" value="D-isomer_DH_CS"/>
</dbReference>
<evidence type="ECO:0000259" key="13">
    <source>
        <dbReference type="PROSITE" id="PS51671"/>
    </source>
</evidence>
<protein>
    <recommendedName>
        <fullName evidence="6">D-3-phosphoglycerate dehydrogenase</fullName>
        <ecNumber evidence="4">1.1.1.399</ecNumber>
        <ecNumber evidence="5">1.1.1.95</ecNumber>
    </recommendedName>
    <alternativeName>
        <fullName evidence="9">2-oxoglutarate reductase</fullName>
    </alternativeName>
</protein>
<dbReference type="EMBL" id="CP054020">
    <property type="protein sequence ID" value="QKI89036.1"/>
    <property type="molecule type" value="Genomic_DNA"/>
</dbReference>
<dbReference type="SUPFAM" id="SSF51735">
    <property type="entry name" value="NAD(P)-binding Rossmann-fold domains"/>
    <property type="match status" value="1"/>
</dbReference>
<comment type="catalytic activity">
    <reaction evidence="10">
        <text>(R)-2-hydroxyglutarate + NAD(+) = 2-oxoglutarate + NADH + H(+)</text>
        <dbReference type="Rhea" id="RHEA:49612"/>
        <dbReference type="ChEBI" id="CHEBI:15378"/>
        <dbReference type="ChEBI" id="CHEBI:15801"/>
        <dbReference type="ChEBI" id="CHEBI:16810"/>
        <dbReference type="ChEBI" id="CHEBI:57540"/>
        <dbReference type="ChEBI" id="CHEBI:57945"/>
        <dbReference type="EC" id="1.1.1.399"/>
    </reaction>
</comment>
<evidence type="ECO:0000256" key="7">
    <source>
        <dbReference type="ARBA" id="ARBA00023002"/>
    </source>
</evidence>
<dbReference type="InterPro" id="IPR002912">
    <property type="entry name" value="ACT_dom"/>
</dbReference>
<dbReference type="GO" id="GO:0004617">
    <property type="term" value="F:phosphoglycerate dehydrogenase activity"/>
    <property type="evidence" value="ECO:0007669"/>
    <property type="project" value="UniProtKB-EC"/>
</dbReference>
<dbReference type="SUPFAM" id="SSF52283">
    <property type="entry name" value="Formate/glycerate dehydrogenase catalytic domain-like"/>
    <property type="match status" value="1"/>
</dbReference>
<evidence type="ECO:0000256" key="11">
    <source>
        <dbReference type="ARBA" id="ARBA00048731"/>
    </source>
</evidence>
<evidence type="ECO:0000313" key="15">
    <source>
        <dbReference type="Proteomes" id="UP000504724"/>
    </source>
</evidence>
<evidence type="ECO:0000256" key="1">
    <source>
        <dbReference type="ARBA" id="ARBA00003800"/>
    </source>
</evidence>
<dbReference type="Proteomes" id="UP000504724">
    <property type="component" value="Chromosome"/>
</dbReference>
<proteinExistence type="inferred from homology"/>
<accession>A0A7D4P464</accession>
<dbReference type="PROSITE" id="PS00065">
    <property type="entry name" value="D_2_HYDROXYACID_DH_1"/>
    <property type="match status" value="1"/>
</dbReference>
<keyword evidence="15" id="KW-1185">Reference proteome</keyword>
<dbReference type="KEGG" id="txa:HQN79_05350"/>
<organism evidence="14 15">
    <name type="scientific">Thiomicrorhabdus xiamenensis</name>
    <dbReference type="NCBI Taxonomy" id="2739063"/>
    <lineage>
        <taxon>Bacteria</taxon>
        <taxon>Pseudomonadati</taxon>
        <taxon>Pseudomonadota</taxon>
        <taxon>Gammaproteobacteria</taxon>
        <taxon>Thiotrichales</taxon>
        <taxon>Piscirickettsiaceae</taxon>
        <taxon>Thiomicrorhabdus</taxon>
    </lineage>
</organism>
<dbReference type="PROSITE" id="PS00670">
    <property type="entry name" value="D_2_HYDROXYACID_DH_2"/>
    <property type="match status" value="1"/>
</dbReference>
<dbReference type="Pfam" id="PF00389">
    <property type="entry name" value="2-Hacid_dh"/>
    <property type="match status" value="1"/>
</dbReference>
<reference evidence="14 15" key="1">
    <citation type="submission" date="2020-05" db="EMBL/GenBank/DDBJ databases">
        <title>Thiomicrorhabdus sediminis sp.nov. and Thiomicrorhabdus xiamenensis sp.nov., novel sulfur-oxidizing bacteria isolated from coastal sediment.</title>
        <authorList>
            <person name="Liu X."/>
        </authorList>
    </citation>
    <scope>NUCLEOTIDE SEQUENCE [LARGE SCALE GENOMIC DNA]</scope>
    <source>
        <strain evidence="14 15">G2</strain>
    </source>
</reference>
<evidence type="ECO:0000256" key="5">
    <source>
        <dbReference type="ARBA" id="ARBA00013143"/>
    </source>
</evidence>
<dbReference type="EC" id="1.1.1.399" evidence="4"/>
<dbReference type="EC" id="1.1.1.95" evidence="5"/>
<evidence type="ECO:0000256" key="2">
    <source>
        <dbReference type="ARBA" id="ARBA00005216"/>
    </source>
</evidence>
<dbReference type="Gene3D" id="3.30.70.260">
    <property type="match status" value="1"/>
</dbReference>
<dbReference type="Gene3D" id="3.40.50.720">
    <property type="entry name" value="NAD(P)-binding Rossmann-like Domain"/>
    <property type="match status" value="2"/>
</dbReference>
<comment type="function">
    <text evidence="1">Catalyzes the reversible oxidation of 3-phospho-D-glycerate to 3-phosphonooxypyruvate, the first step of the phosphorylated L-serine biosynthesis pathway. Also catalyzes the reversible oxidation of 2-hydroxyglutarate to 2-oxoglutarate.</text>
</comment>